<gene>
    <name evidence="1" type="ORF">FHS24_002378</name>
</gene>
<sequence>MSAAIATGTECEIARYQYPLFIPTAIGNTRPYFEARLSITI</sequence>
<accession>A0A839TIJ0</accession>
<dbReference type="RefSeq" id="WP_265088167.1">
    <property type="nucleotide sequence ID" value="NZ_CAJHAH010000009.1"/>
</dbReference>
<dbReference type="AlphaFoldDB" id="A0A839TIJ0"/>
<reference evidence="1 2" key="1">
    <citation type="submission" date="2020-08" db="EMBL/GenBank/DDBJ databases">
        <title>Genomic Encyclopedia of Type Strains, Phase III (KMG-III): the genomes of soil and plant-associated and newly described type strains.</title>
        <authorList>
            <person name="Whitman W."/>
        </authorList>
    </citation>
    <scope>NUCLEOTIDE SEQUENCE [LARGE SCALE GENOMIC DNA]</scope>
    <source>
        <strain evidence="1 2">CECT 5885</strain>
    </source>
</reference>
<dbReference type="Proteomes" id="UP000588111">
    <property type="component" value="Unassembled WGS sequence"/>
</dbReference>
<keyword evidence="2" id="KW-1185">Reference proteome</keyword>
<evidence type="ECO:0000313" key="1">
    <source>
        <dbReference type="EMBL" id="MBB3107844.1"/>
    </source>
</evidence>
<organism evidence="1 2">
    <name type="scientific">Psychrobacter luti</name>
    <dbReference type="NCBI Taxonomy" id="198481"/>
    <lineage>
        <taxon>Bacteria</taxon>
        <taxon>Pseudomonadati</taxon>
        <taxon>Pseudomonadota</taxon>
        <taxon>Gammaproteobacteria</taxon>
        <taxon>Moraxellales</taxon>
        <taxon>Moraxellaceae</taxon>
        <taxon>Psychrobacter</taxon>
    </lineage>
</organism>
<comment type="caution">
    <text evidence="1">The sequence shown here is derived from an EMBL/GenBank/DDBJ whole genome shotgun (WGS) entry which is preliminary data.</text>
</comment>
<proteinExistence type="predicted"/>
<protein>
    <submittedName>
        <fullName evidence="1">Uncharacterized protein</fullName>
    </submittedName>
</protein>
<name>A0A839TIJ0_9GAMM</name>
<evidence type="ECO:0000313" key="2">
    <source>
        <dbReference type="Proteomes" id="UP000588111"/>
    </source>
</evidence>
<dbReference type="EMBL" id="JACHXL010000008">
    <property type="protein sequence ID" value="MBB3107844.1"/>
    <property type="molecule type" value="Genomic_DNA"/>
</dbReference>